<evidence type="ECO:0000313" key="4">
    <source>
        <dbReference type="EMBL" id="TLS68006.1"/>
    </source>
</evidence>
<keyword evidence="5" id="KW-1185">Reference proteome</keyword>
<dbReference type="NCBIfam" id="TIGR00097">
    <property type="entry name" value="HMP-P_kinase"/>
    <property type="match status" value="1"/>
</dbReference>
<dbReference type="InterPro" id="IPR029056">
    <property type="entry name" value="Ribokinase-like"/>
</dbReference>
<reference evidence="4 5" key="1">
    <citation type="journal article" date="2019" name="Appl. Environ. Microbiol.">
        <title>Environmental Evidence and Genomic Insight of Iron-oxidizing Bacteria Preference Towards More Corrosion Resistant Stainless Steel at Higher Salinities.</title>
        <authorList>
            <person name="Garrison C.E."/>
            <person name="Price K.A."/>
            <person name="Field E.K."/>
        </authorList>
    </citation>
    <scope>NUCLEOTIDE SEQUENCE [LARGE SCALE GENOMIC DNA]</scope>
    <source>
        <strain evidence="4 5">P3</strain>
    </source>
</reference>
<gene>
    <name evidence="4" type="primary">thiD</name>
    <name evidence="4" type="ORF">FEF65_05430</name>
</gene>
<dbReference type="EMBL" id="VBRY01000004">
    <property type="protein sequence ID" value="TLS68006.1"/>
    <property type="molecule type" value="Genomic_DNA"/>
</dbReference>
<dbReference type="GO" id="GO:0005829">
    <property type="term" value="C:cytosol"/>
    <property type="evidence" value="ECO:0007669"/>
    <property type="project" value="TreeGrafter"/>
</dbReference>
<dbReference type="Proteomes" id="UP000306585">
    <property type="component" value="Unassembled WGS sequence"/>
</dbReference>
<dbReference type="GO" id="GO:0008902">
    <property type="term" value="F:hydroxymethylpyrimidine kinase activity"/>
    <property type="evidence" value="ECO:0007669"/>
    <property type="project" value="UniProtKB-EC"/>
</dbReference>
<dbReference type="GO" id="GO:0009229">
    <property type="term" value="P:thiamine diphosphate biosynthetic process"/>
    <property type="evidence" value="ECO:0007669"/>
    <property type="project" value="UniProtKB-UniPathway"/>
</dbReference>
<feature type="domain" description="Pyridoxamine kinase/Phosphomethylpyrimidine kinase" evidence="3">
    <location>
        <begin position="16"/>
        <end position="241"/>
    </location>
</feature>
<dbReference type="EC" id="2.7.1.49" evidence="2"/>
<sequence length="246" mass="25649">MALQGRPVCLTIGGSDSCGGAGIQADLRTFAAMGVYGCSVITALTAQNPRAITRIEPVSLAQLDAELHAIFDYFDVAAVKTGMLLDAEHIAVISAVLQQHHRGALIVDPVMVASSGARLLDAGAVDTLVHALLPLATMVTPNLDEAAVLLGETVTDQEEAARRLAGRFGCAVLLKGGHAEESDMLLDVLCDADGQLHHYRHARQPWGEMQAHGTGCRLASLVTAAMAAGLVPEQAVAAAAERFQGL</sequence>
<organism evidence="4 5">
    <name type="scientific">Mariprofundus erugo</name>
    <dbReference type="NCBI Taxonomy" id="2528639"/>
    <lineage>
        <taxon>Bacteria</taxon>
        <taxon>Pseudomonadati</taxon>
        <taxon>Pseudomonadota</taxon>
        <taxon>Candidatius Mariprofundia</taxon>
        <taxon>Mariprofundales</taxon>
        <taxon>Mariprofundaceae</taxon>
        <taxon>Mariprofundus</taxon>
    </lineage>
</organism>
<evidence type="ECO:0000256" key="1">
    <source>
        <dbReference type="ARBA" id="ARBA00004948"/>
    </source>
</evidence>
<evidence type="ECO:0000256" key="2">
    <source>
        <dbReference type="ARBA" id="ARBA00012135"/>
    </source>
</evidence>
<dbReference type="AlphaFoldDB" id="A0A5R9GNU1"/>
<dbReference type="GO" id="GO:0008972">
    <property type="term" value="F:phosphomethylpyrimidine kinase activity"/>
    <property type="evidence" value="ECO:0007669"/>
    <property type="project" value="InterPro"/>
</dbReference>
<dbReference type="UniPathway" id="UPA00060">
    <property type="reaction ID" value="UER00138"/>
</dbReference>
<evidence type="ECO:0000259" key="3">
    <source>
        <dbReference type="Pfam" id="PF08543"/>
    </source>
</evidence>
<keyword evidence="4" id="KW-0808">Transferase</keyword>
<name>A0A5R9GNU1_9PROT</name>
<proteinExistence type="predicted"/>
<evidence type="ECO:0000313" key="5">
    <source>
        <dbReference type="Proteomes" id="UP000306585"/>
    </source>
</evidence>
<dbReference type="CDD" id="cd01169">
    <property type="entry name" value="HMPP_kinase"/>
    <property type="match status" value="1"/>
</dbReference>
<dbReference type="GO" id="GO:0009228">
    <property type="term" value="P:thiamine biosynthetic process"/>
    <property type="evidence" value="ECO:0007669"/>
    <property type="project" value="InterPro"/>
</dbReference>
<accession>A0A5R9GNU1</accession>
<dbReference type="SUPFAM" id="SSF53613">
    <property type="entry name" value="Ribokinase-like"/>
    <property type="match status" value="1"/>
</dbReference>
<keyword evidence="4" id="KW-0418">Kinase</keyword>
<dbReference type="Pfam" id="PF08543">
    <property type="entry name" value="Phos_pyr_kin"/>
    <property type="match status" value="1"/>
</dbReference>
<dbReference type="InterPro" id="IPR004399">
    <property type="entry name" value="HMP/HMP-P_kinase_dom"/>
</dbReference>
<dbReference type="Gene3D" id="3.40.1190.20">
    <property type="match status" value="1"/>
</dbReference>
<dbReference type="InterPro" id="IPR013749">
    <property type="entry name" value="PM/HMP-P_kinase-1"/>
</dbReference>
<comment type="caution">
    <text evidence="4">The sequence shown here is derived from an EMBL/GenBank/DDBJ whole genome shotgun (WGS) entry which is preliminary data.</text>
</comment>
<dbReference type="PANTHER" id="PTHR20858:SF17">
    <property type="entry name" value="HYDROXYMETHYLPYRIMIDINE_PHOSPHOMETHYLPYRIMIDINE KINASE THI20-RELATED"/>
    <property type="match status" value="1"/>
</dbReference>
<protein>
    <recommendedName>
        <fullName evidence="2">hydroxymethylpyrimidine kinase</fullName>
        <ecNumber evidence="2">2.7.1.49</ecNumber>
    </recommendedName>
</protein>
<comment type="pathway">
    <text evidence="1">Cofactor biosynthesis; thiamine diphosphate biosynthesis.</text>
</comment>
<dbReference type="PANTHER" id="PTHR20858">
    <property type="entry name" value="PHOSPHOMETHYLPYRIMIDINE KINASE"/>
    <property type="match status" value="1"/>
</dbReference>